<keyword evidence="2" id="KW-1185">Reference proteome</keyword>
<reference evidence="1 2" key="1">
    <citation type="journal article" date="2017" name="BMC Genomics">
        <title>Comparative genomic and phylogenomic analyses of the Bifidobacteriaceae family.</title>
        <authorList>
            <person name="Lugli G.A."/>
            <person name="Milani C."/>
            <person name="Turroni F."/>
            <person name="Duranti S."/>
            <person name="Mancabelli L."/>
            <person name="Mangifesta M."/>
            <person name="Ferrario C."/>
            <person name="Modesto M."/>
            <person name="Mattarelli P."/>
            <person name="Jiri K."/>
            <person name="van Sinderen D."/>
            <person name="Ventura M."/>
        </authorList>
    </citation>
    <scope>NUCLEOTIDE SEQUENCE [LARGE SCALE GENOMIC DNA]</scope>
    <source>
        <strain evidence="1 2">DSM 24742</strain>
    </source>
</reference>
<proteinExistence type="predicted"/>
<sequence length="202" mass="22000">MAAQAMTQSEINAFVKKVEETAAQEGRKDKKWVYPSMAAAAWGVGEDVVDDLILKGTLPTKVVENDNEPKVTYVDASCAPVKNEDALRWGRAEPEHITYKVAQPVHAAAAAVMKTKGWDELVKRYKAGERWTDRTAELLDGMGKAMEAVLPNTGNTAGINGILLHAVHTNDAGEAIRIITALGSKKTRAAKDKDEEKDNKDE</sequence>
<name>A0A261EY36_9BIFI</name>
<dbReference type="RefSeq" id="WP_094660671.1">
    <property type="nucleotide sequence ID" value="NZ_JBKZBO010000010.1"/>
</dbReference>
<gene>
    <name evidence="1" type="ORF">PSRA_0844</name>
</gene>
<dbReference type="AlphaFoldDB" id="A0A261EY36"/>
<organism evidence="1 2">
    <name type="scientific">Pseudoscardovia radai</name>
    <dbReference type="NCBI Taxonomy" id="987066"/>
    <lineage>
        <taxon>Bacteria</taxon>
        <taxon>Bacillati</taxon>
        <taxon>Actinomycetota</taxon>
        <taxon>Actinomycetes</taxon>
        <taxon>Bifidobacteriales</taxon>
        <taxon>Bifidobacteriaceae</taxon>
        <taxon>Pseudoscardovia</taxon>
    </lineage>
</organism>
<accession>A0A261EY36</accession>
<dbReference type="Proteomes" id="UP000216725">
    <property type="component" value="Unassembled WGS sequence"/>
</dbReference>
<dbReference type="EMBL" id="MWWR01000006">
    <property type="protein sequence ID" value="OZG51764.1"/>
    <property type="molecule type" value="Genomic_DNA"/>
</dbReference>
<evidence type="ECO:0000313" key="2">
    <source>
        <dbReference type="Proteomes" id="UP000216725"/>
    </source>
</evidence>
<comment type="caution">
    <text evidence="1">The sequence shown here is derived from an EMBL/GenBank/DDBJ whole genome shotgun (WGS) entry which is preliminary data.</text>
</comment>
<protein>
    <submittedName>
        <fullName evidence="1">Uncharacterized protein</fullName>
    </submittedName>
</protein>
<dbReference type="OrthoDB" id="9916432at2"/>
<evidence type="ECO:0000313" key="1">
    <source>
        <dbReference type="EMBL" id="OZG51764.1"/>
    </source>
</evidence>